<keyword evidence="8 13" id="KW-0269">Exonuclease</keyword>
<dbReference type="RefSeq" id="WP_273440846.1">
    <property type="nucleotide sequence ID" value="NZ_PKUN01000030.1"/>
</dbReference>
<dbReference type="FunFam" id="1.20.1280.70:FF:000001">
    <property type="entry name" value="Exodeoxyribonuclease I"/>
    <property type="match status" value="1"/>
</dbReference>
<dbReference type="InterPro" id="IPR013520">
    <property type="entry name" value="Ribonucl_H"/>
</dbReference>
<evidence type="ECO:0000259" key="17">
    <source>
        <dbReference type="PROSITE" id="PS51785"/>
    </source>
</evidence>
<dbReference type="GO" id="GO:0003677">
    <property type="term" value="F:DNA binding"/>
    <property type="evidence" value="ECO:0007669"/>
    <property type="project" value="UniProtKB-KW"/>
</dbReference>
<evidence type="ECO:0000256" key="14">
    <source>
        <dbReference type="PIRSR" id="PIRSR000977-1"/>
    </source>
</evidence>
<dbReference type="InterPro" id="IPR023607">
    <property type="entry name" value="Exodeoxyribonuclease_I"/>
</dbReference>
<evidence type="ECO:0000256" key="5">
    <source>
        <dbReference type="ARBA" id="ARBA00022723"/>
    </source>
</evidence>
<comment type="cofactor">
    <cofactor evidence="15">
        <name>Mg(2+)</name>
        <dbReference type="ChEBI" id="CHEBI:18420"/>
    </cofactor>
    <text evidence="15">Binds 2 Mg(2+) ions per monomer.</text>
</comment>
<evidence type="ECO:0000256" key="12">
    <source>
        <dbReference type="ARBA" id="ARBA00046792"/>
    </source>
</evidence>
<dbReference type="CDD" id="cd06138">
    <property type="entry name" value="ExoI_N"/>
    <property type="match status" value="1"/>
</dbReference>
<evidence type="ECO:0000259" key="16">
    <source>
        <dbReference type="PROSITE" id="PS51784"/>
    </source>
</evidence>
<dbReference type="SUPFAM" id="SSF53098">
    <property type="entry name" value="Ribonuclease H-like"/>
    <property type="match status" value="1"/>
</dbReference>
<evidence type="ECO:0000256" key="7">
    <source>
        <dbReference type="ARBA" id="ARBA00022801"/>
    </source>
</evidence>
<reference evidence="18 19" key="1">
    <citation type="submission" date="2017-11" db="EMBL/GenBank/DDBJ databases">
        <title>Genome-resolved metagenomics identifies genetic mobility, metabolic interactions, and unexpected diversity in perchlorate-reducing communities.</title>
        <authorList>
            <person name="Barnum T.P."/>
            <person name="Figueroa I.A."/>
            <person name="Carlstrom C.I."/>
            <person name="Lucas L.N."/>
            <person name="Engelbrektson A.L."/>
            <person name="Coates J.D."/>
        </authorList>
    </citation>
    <scope>NUCLEOTIDE SEQUENCE [LARGE SCALE GENOMIC DNA]</scope>
    <source>
        <strain evidence="18">BM301</strain>
    </source>
</reference>
<comment type="caution">
    <text evidence="18">The sequence shown here is derived from an EMBL/GenBank/DDBJ whole genome shotgun (WGS) entry which is preliminary data.</text>
</comment>
<protein>
    <recommendedName>
        <fullName evidence="3 13">Exodeoxyribonuclease I</fullName>
        <ecNumber evidence="2 13">3.1.11.1</ecNumber>
    </recommendedName>
</protein>
<evidence type="ECO:0000256" key="15">
    <source>
        <dbReference type="PIRSR" id="PIRSR000977-2"/>
    </source>
</evidence>
<dbReference type="FunFam" id="3.30.420.10:FF:000033">
    <property type="entry name" value="Exodeoxyribonuclease I"/>
    <property type="match status" value="1"/>
</dbReference>
<keyword evidence="6 13" id="KW-0227">DNA damage</keyword>
<keyword evidence="11 13" id="KW-0234">DNA repair</keyword>
<keyword evidence="9 15" id="KW-0460">Magnesium</keyword>
<feature type="binding site" evidence="15">
    <location>
        <position position="11"/>
    </location>
    <ligand>
        <name>Mg(2+)</name>
        <dbReference type="ChEBI" id="CHEBI:18420"/>
        <label>2</label>
    </ligand>
</feature>
<dbReference type="Pfam" id="PF26016">
    <property type="entry name" value="ExoI_C"/>
    <property type="match status" value="1"/>
</dbReference>
<accession>A0A2N6CRU7</accession>
<evidence type="ECO:0000256" key="2">
    <source>
        <dbReference type="ARBA" id="ARBA00012108"/>
    </source>
</evidence>
<comment type="catalytic activity">
    <reaction evidence="1 13">
        <text>Exonucleolytic cleavage in the 3'- to 5'-direction to yield nucleoside 5'-phosphates.</text>
        <dbReference type="EC" id="3.1.11.1"/>
    </reaction>
</comment>
<evidence type="ECO:0000256" key="1">
    <source>
        <dbReference type="ARBA" id="ARBA00000563"/>
    </source>
</evidence>
<dbReference type="PROSITE" id="PS51784">
    <property type="entry name" value="EXOI_SH3"/>
    <property type="match status" value="1"/>
</dbReference>
<comment type="subunit">
    <text evidence="12">Monomer. Interacts with ssb (via C-terminus); this interaction stimulates the exonuclease activity by recruiting the enzyme to its substrate.</text>
</comment>
<evidence type="ECO:0000256" key="9">
    <source>
        <dbReference type="ARBA" id="ARBA00022842"/>
    </source>
</evidence>
<dbReference type="Gene3D" id="3.30.1520.20">
    <property type="entry name" value="Exonuclease ExoI, domain 2"/>
    <property type="match status" value="1"/>
</dbReference>
<evidence type="ECO:0000313" key="18">
    <source>
        <dbReference type="EMBL" id="PLX59801.1"/>
    </source>
</evidence>
<dbReference type="NCBIfam" id="NF008746">
    <property type="entry name" value="PRK11779.1"/>
    <property type="match status" value="1"/>
</dbReference>
<dbReference type="InterPro" id="IPR013620">
    <property type="entry name" value="Exonuc_1_SH3"/>
</dbReference>
<dbReference type="Gene3D" id="1.10.287.1240">
    <property type="match status" value="1"/>
</dbReference>
<proteinExistence type="predicted"/>
<dbReference type="Gene3D" id="1.20.1280.70">
    <property type="entry name" value="Exonuclease ExoI, domain 3"/>
    <property type="match status" value="1"/>
</dbReference>
<dbReference type="InterPro" id="IPR034747">
    <property type="entry name" value="EXOI_SH3"/>
</dbReference>
<dbReference type="InterPro" id="IPR038649">
    <property type="entry name" value="EXOI_SH3_sf"/>
</dbReference>
<evidence type="ECO:0000256" key="10">
    <source>
        <dbReference type="ARBA" id="ARBA00023125"/>
    </source>
</evidence>
<evidence type="ECO:0000256" key="3">
    <source>
        <dbReference type="ARBA" id="ARBA00019900"/>
    </source>
</evidence>
<dbReference type="InterPro" id="IPR058561">
    <property type="entry name" value="Exonuc_1_C"/>
</dbReference>
<feature type="domain" description="ExoI C-terminal" evidence="17">
    <location>
        <begin position="353"/>
        <end position="476"/>
    </location>
</feature>
<gene>
    <name evidence="18" type="ORF">C0630_17950</name>
</gene>
<dbReference type="PIRSF" id="PIRSF000977">
    <property type="entry name" value="Exodeoxyribonuclease_I"/>
    <property type="match status" value="1"/>
</dbReference>
<evidence type="ECO:0000313" key="19">
    <source>
        <dbReference type="Proteomes" id="UP000235015"/>
    </source>
</evidence>
<evidence type="ECO:0000256" key="13">
    <source>
        <dbReference type="PIRNR" id="PIRNR000977"/>
    </source>
</evidence>
<evidence type="ECO:0000256" key="8">
    <source>
        <dbReference type="ARBA" id="ARBA00022839"/>
    </source>
</evidence>
<dbReference type="EMBL" id="PKUN01000030">
    <property type="protein sequence ID" value="PLX59801.1"/>
    <property type="molecule type" value="Genomic_DNA"/>
</dbReference>
<name>A0A2N6CRU7_9GAMM</name>
<organism evidence="18 19">
    <name type="scientific">Sedimenticola selenatireducens</name>
    <dbReference type="NCBI Taxonomy" id="191960"/>
    <lineage>
        <taxon>Bacteria</taxon>
        <taxon>Pseudomonadati</taxon>
        <taxon>Pseudomonadota</taxon>
        <taxon>Gammaproteobacteria</taxon>
        <taxon>Chromatiales</taxon>
        <taxon>Sedimenticolaceae</taxon>
        <taxon>Sedimenticola</taxon>
    </lineage>
</organism>
<dbReference type="Gene3D" id="3.30.420.10">
    <property type="entry name" value="Ribonuclease H-like superfamily/Ribonuclease H"/>
    <property type="match status" value="1"/>
</dbReference>
<evidence type="ECO:0000256" key="6">
    <source>
        <dbReference type="ARBA" id="ARBA00022763"/>
    </source>
</evidence>
<dbReference type="GO" id="GO:0008310">
    <property type="term" value="F:single-stranded DNA 3'-5' DNA exonuclease activity"/>
    <property type="evidence" value="ECO:0007669"/>
    <property type="project" value="UniProtKB-EC"/>
</dbReference>
<dbReference type="InterPro" id="IPR036397">
    <property type="entry name" value="RNaseH_sf"/>
</dbReference>
<feature type="binding site" evidence="15">
    <location>
        <position position="180"/>
    </location>
    <ligand>
        <name>Mg(2+)</name>
        <dbReference type="ChEBI" id="CHEBI:18420"/>
        <label>2</label>
    </ligand>
</feature>
<dbReference type="Proteomes" id="UP000235015">
    <property type="component" value="Unassembled WGS sequence"/>
</dbReference>
<dbReference type="STRING" id="1111735.GCA_000428045_03099"/>
<dbReference type="SMART" id="SM00479">
    <property type="entry name" value="EXOIII"/>
    <property type="match status" value="1"/>
</dbReference>
<sequence length="478" mass="54327">MSLTFYWHDYETWGADPRKDRAAQFAGIRTDEALNIIGRPLVSYCKPADDLLPQPEACLVTGLTPQRALEEGVVEAEFFRLIHHEMAQPGTCGVGYNSVRFDDEFNRFGFFRNFFDPYAREWQHGNSRWDIIDMVRLTHALRPEGIVWPKREDGSTSFRLEELSVANGIAHEAAHDALSDVHATIAMARLIRDQQPRLFDYLLNMRNKRKVAELLNLRARQPVLHVSSMYPAEKGCIAMVVPLARHPTNPNGVIVYDLGCDPAALIDLSVEQIQSRLFTPRDQLPDGVERIPLKTVHLNKCPVVVPMNTLTEQAAERWGINQAQGLRNLNRLKSVPGLGEKIQAVHSGREFEPITDPDQSLYTGNFFSADDRKRMDQVLTATPESLAVMSLAFDDARLPEMLFRYRARNWPETLSKPERERWQEYRMDRLTAPEGGGSITLTAFRQQLARLMVDPAIDSGRKQVLSELADWPARIGLE</sequence>
<dbReference type="EC" id="3.1.11.1" evidence="2 13"/>
<keyword evidence="4 13" id="KW-0540">Nuclease</keyword>
<dbReference type="AlphaFoldDB" id="A0A2N6CRU7"/>
<keyword evidence="10" id="KW-0238">DNA-binding</keyword>
<keyword evidence="5 15" id="KW-0479">Metal-binding</keyword>
<dbReference type="PROSITE" id="PS51785">
    <property type="entry name" value="EXOI_C"/>
    <property type="match status" value="1"/>
</dbReference>
<feature type="domain" description="ExoI SH3-like" evidence="16">
    <location>
        <begin position="196"/>
        <end position="350"/>
    </location>
</feature>
<dbReference type="Pfam" id="PF08411">
    <property type="entry name" value="ExoI_SH3"/>
    <property type="match status" value="1"/>
</dbReference>
<feature type="binding site" evidence="14">
    <location>
        <position position="11"/>
    </location>
    <ligand>
        <name>substrate</name>
    </ligand>
</feature>
<dbReference type="InterPro" id="IPR012337">
    <property type="entry name" value="RNaseH-like_sf"/>
</dbReference>
<dbReference type="GO" id="GO:0006281">
    <property type="term" value="P:DNA repair"/>
    <property type="evidence" value="ECO:0007669"/>
    <property type="project" value="UniProtKB-KW"/>
</dbReference>
<dbReference type="Pfam" id="PF00929">
    <property type="entry name" value="RNase_T"/>
    <property type="match status" value="1"/>
</dbReference>
<keyword evidence="7 13" id="KW-0378">Hydrolase</keyword>
<dbReference type="GO" id="GO:0046872">
    <property type="term" value="F:metal ion binding"/>
    <property type="evidence" value="ECO:0007669"/>
    <property type="project" value="UniProtKB-KW"/>
</dbReference>
<evidence type="ECO:0000256" key="11">
    <source>
        <dbReference type="ARBA" id="ARBA00023204"/>
    </source>
</evidence>
<feature type="binding site" evidence="15">
    <location>
        <position position="9"/>
    </location>
    <ligand>
        <name>Mg(2+)</name>
        <dbReference type="ChEBI" id="CHEBI:18420"/>
        <label>1</label>
    </ligand>
</feature>
<evidence type="ECO:0000256" key="4">
    <source>
        <dbReference type="ARBA" id="ARBA00022722"/>
    </source>
</evidence>
<feature type="binding site" evidence="14">
    <location>
        <position position="159"/>
    </location>
    <ligand>
        <name>substrate</name>
    </ligand>
</feature>